<protein>
    <submittedName>
        <fullName evidence="2">Uncharacterized protein</fullName>
    </submittedName>
</protein>
<feature type="compositionally biased region" description="Basic and acidic residues" evidence="1">
    <location>
        <begin position="47"/>
        <end position="68"/>
    </location>
</feature>
<name>A0A645B887_9ZZZZ</name>
<feature type="region of interest" description="Disordered" evidence="1">
    <location>
        <begin position="1"/>
        <end position="100"/>
    </location>
</feature>
<feature type="compositionally biased region" description="Low complexity" evidence="1">
    <location>
        <begin position="36"/>
        <end position="46"/>
    </location>
</feature>
<feature type="compositionally biased region" description="Acidic residues" evidence="1">
    <location>
        <begin position="15"/>
        <end position="27"/>
    </location>
</feature>
<proteinExistence type="predicted"/>
<gene>
    <name evidence="2" type="ORF">SDC9_107685</name>
</gene>
<evidence type="ECO:0000313" key="2">
    <source>
        <dbReference type="EMBL" id="MPM60831.1"/>
    </source>
</evidence>
<organism evidence="2">
    <name type="scientific">bioreactor metagenome</name>
    <dbReference type="NCBI Taxonomy" id="1076179"/>
    <lineage>
        <taxon>unclassified sequences</taxon>
        <taxon>metagenomes</taxon>
        <taxon>ecological metagenomes</taxon>
    </lineage>
</organism>
<sequence length="100" mass="10357">MFVDDEAGEPPGGPSDEDRDQGDGEDDRADHPARHATATGAAVEAVAEIRVDAGDEDDPATHQRRERMGTLQHGVPGARPDRSGCRGPGQCGPGCRGAGQ</sequence>
<dbReference type="EMBL" id="VSSQ01018011">
    <property type="protein sequence ID" value="MPM60831.1"/>
    <property type="molecule type" value="Genomic_DNA"/>
</dbReference>
<comment type="caution">
    <text evidence="2">The sequence shown here is derived from an EMBL/GenBank/DDBJ whole genome shotgun (WGS) entry which is preliminary data.</text>
</comment>
<feature type="compositionally biased region" description="Gly residues" evidence="1">
    <location>
        <begin position="86"/>
        <end position="100"/>
    </location>
</feature>
<evidence type="ECO:0000256" key="1">
    <source>
        <dbReference type="SAM" id="MobiDB-lite"/>
    </source>
</evidence>
<reference evidence="2" key="1">
    <citation type="submission" date="2019-08" db="EMBL/GenBank/DDBJ databases">
        <authorList>
            <person name="Kucharzyk K."/>
            <person name="Murdoch R.W."/>
            <person name="Higgins S."/>
            <person name="Loffler F."/>
        </authorList>
    </citation>
    <scope>NUCLEOTIDE SEQUENCE</scope>
</reference>
<dbReference type="AlphaFoldDB" id="A0A645B887"/>
<accession>A0A645B887</accession>